<protein>
    <submittedName>
        <fullName evidence="2">Uncharacterized protein</fullName>
    </submittedName>
</protein>
<dbReference type="RefSeq" id="WP_002718475.1">
    <property type="nucleotide sequence ID" value="NZ_UFSI01000001.1"/>
</dbReference>
<gene>
    <name evidence="2" type="ORF">NCTC12722_00873</name>
</gene>
<evidence type="ECO:0000256" key="1">
    <source>
        <dbReference type="SAM" id="MobiDB-lite"/>
    </source>
</evidence>
<proteinExistence type="predicted"/>
<dbReference type="Proteomes" id="UP000254343">
    <property type="component" value="Unassembled WGS sequence"/>
</dbReference>
<evidence type="ECO:0000313" key="2">
    <source>
        <dbReference type="EMBL" id="SUU83697.1"/>
    </source>
</evidence>
<accession>A0A380W6E5</accession>
<dbReference type="OrthoDB" id="8370at1033"/>
<evidence type="ECO:0000313" key="3">
    <source>
        <dbReference type="Proteomes" id="UP000254343"/>
    </source>
</evidence>
<dbReference type="AlphaFoldDB" id="A0A380W6E5"/>
<sequence>MNSQKRSAFRFDLVLAAVMVVLGLTIAGLSWSQLSTRKQVAQATAPNSETPSVPAGKTDGPAESKPGGTRPTTPPPEPARPDEQQQKAGKTPALPPAPAEKMGEPVRK</sequence>
<name>A0A380W6E5_AFIFE</name>
<feature type="compositionally biased region" description="Polar residues" evidence="1">
    <location>
        <begin position="38"/>
        <end position="51"/>
    </location>
</feature>
<dbReference type="EMBL" id="UIGB01000001">
    <property type="protein sequence ID" value="SUU83697.1"/>
    <property type="molecule type" value="Genomic_DNA"/>
</dbReference>
<feature type="region of interest" description="Disordered" evidence="1">
    <location>
        <begin position="38"/>
        <end position="108"/>
    </location>
</feature>
<organism evidence="2 3">
    <name type="scientific">Afipia felis</name>
    <name type="common">Cat scratch disease bacillus</name>
    <dbReference type="NCBI Taxonomy" id="1035"/>
    <lineage>
        <taxon>Bacteria</taxon>
        <taxon>Pseudomonadati</taxon>
        <taxon>Pseudomonadota</taxon>
        <taxon>Alphaproteobacteria</taxon>
        <taxon>Hyphomicrobiales</taxon>
        <taxon>Nitrobacteraceae</taxon>
        <taxon>Afipia</taxon>
    </lineage>
</organism>
<reference evidence="2 3" key="1">
    <citation type="submission" date="2018-06" db="EMBL/GenBank/DDBJ databases">
        <authorList>
            <consortium name="Pathogen Informatics"/>
            <person name="Doyle S."/>
        </authorList>
    </citation>
    <scope>NUCLEOTIDE SEQUENCE [LARGE SCALE GENOMIC DNA]</scope>
    <source>
        <strain evidence="2 3">NCTC12722</strain>
    </source>
</reference>